<protein>
    <submittedName>
        <fullName evidence="1">Uncharacterized protein</fullName>
    </submittedName>
</protein>
<dbReference type="EMBL" id="LSRX01001218">
    <property type="protein sequence ID" value="OLP82179.1"/>
    <property type="molecule type" value="Genomic_DNA"/>
</dbReference>
<gene>
    <name evidence="1" type="ORF">AK812_SmicGene37189</name>
</gene>
<comment type="caution">
    <text evidence="1">The sequence shown here is derived from an EMBL/GenBank/DDBJ whole genome shotgun (WGS) entry which is preliminary data.</text>
</comment>
<organism evidence="1 2">
    <name type="scientific">Symbiodinium microadriaticum</name>
    <name type="common">Dinoflagellate</name>
    <name type="synonym">Zooxanthella microadriatica</name>
    <dbReference type="NCBI Taxonomy" id="2951"/>
    <lineage>
        <taxon>Eukaryota</taxon>
        <taxon>Sar</taxon>
        <taxon>Alveolata</taxon>
        <taxon>Dinophyceae</taxon>
        <taxon>Suessiales</taxon>
        <taxon>Symbiodiniaceae</taxon>
        <taxon>Symbiodinium</taxon>
    </lineage>
</organism>
<keyword evidence="2" id="KW-1185">Reference proteome</keyword>
<reference evidence="1 2" key="1">
    <citation type="submission" date="2016-02" db="EMBL/GenBank/DDBJ databases">
        <title>Genome analysis of coral dinoflagellate symbionts highlights evolutionary adaptations to a symbiotic lifestyle.</title>
        <authorList>
            <person name="Aranda M."/>
            <person name="Li Y."/>
            <person name="Liew Y.J."/>
            <person name="Baumgarten S."/>
            <person name="Simakov O."/>
            <person name="Wilson M."/>
            <person name="Piel J."/>
            <person name="Ashoor H."/>
            <person name="Bougouffa S."/>
            <person name="Bajic V.B."/>
            <person name="Ryu T."/>
            <person name="Ravasi T."/>
            <person name="Bayer T."/>
            <person name="Micklem G."/>
            <person name="Kim H."/>
            <person name="Bhak J."/>
            <person name="Lajeunesse T.C."/>
            <person name="Voolstra C.R."/>
        </authorList>
    </citation>
    <scope>NUCLEOTIDE SEQUENCE [LARGE SCALE GENOMIC DNA]</scope>
    <source>
        <strain evidence="1 2">CCMP2467</strain>
    </source>
</reference>
<dbReference type="OrthoDB" id="429437at2759"/>
<proteinExistence type="predicted"/>
<evidence type="ECO:0000313" key="1">
    <source>
        <dbReference type="EMBL" id="OLP82179.1"/>
    </source>
</evidence>
<dbReference type="OMA" id="AQGANTH"/>
<dbReference type="Proteomes" id="UP000186817">
    <property type="component" value="Unassembled WGS sequence"/>
</dbReference>
<name>A0A1Q9CGY1_SYMMI</name>
<evidence type="ECO:0000313" key="2">
    <source>
        <dbReference type="Proteomes" id="UP000186817"/>
    </source>
</evidence>
<dbReference type="AlphaFoldDB" id="A0A1Q9CGY1"/>
<sequence length="287" mass="30749">MLVCSAYRRAIGSRVLGCPIPLKQRKWSTSSKSSGKCSSAVKLRIALTALGASAALAGQLRAHEVLKAAEYHQELRVCNAFPSEKSLDLVKGDELLTKKPLPYLQCSSFEEPLKAGDNLEFKSGNDTAGVFTVYDVPKHDAIFVLVAHKRAALASKSGYELDFLSHVFAPTDTAQLAVIDAYNGAESNMSISTVGGNESRSEPLSFGTATGINAGTYGVILDANGRPQSLSFTADKKECYVLVRTGWKAARQNLTYPEQLVIYPDARGSAASFGIAGVLAMLISQFF</sequence>
<accession>A0A1Q9CGY1</accession>